<keyword evidence="2" id="KW-1185">Reference proteome</keyword>
<dbReference type="HOGENOM" id="CLU_2990608_0_0_0"/>
<evidence type="ECO:0000313" key="1">
    <source>
        <dbReference type="EMBL" id="ADV62277.1"/>
    </source>
</evidence>
<gene>
    <name evidence="1" type="ordered locus">Isop_1693</name>
</gene>
<organism evidence="1 2">
    <name type="scientific">Isosphaera pallida (strain ATCC 43644 / DSM 9630 / IS1B)</name>
    <dbReference type="NCBI Taxonomy" id="575540"/>
    <lineage>
        <taxon>Bacteria</taxon>
        <taxon>Pseudomonadati</taxon>
        <taxon>Planctomycetota</taxon>
        <taxon>Planctomycetia</taxon>
        <taxon>Isosphaerales</taxon>
        <taxon>Isosphaeraceae</taxon>
        <taxon>Isosphaera</taxon>
    </lineage>
</organism>
<evidence type="ECO:0000313" key="2">
    <source>
        <dbReference type="Proteomes" id="UP000008631"/>
    </source>
</evidence>
<dbReference type="EMBL" id="CP002353">
    <property type="protein sequence ID" value="ADV62277.1"/>
    <property type="molecule type" value="Genomic_DNA"/>
</dbReference>
<dbReference type="InParanoid" id="E8R0T1"/>
<reference evidence="1 2" key="2">
    <citation type="journal article" date="2011" name="Stand. Genomic Sci.">
        <title>Complete genome sequence of Isosphaera pallida type strain (IS1B).</title>
        <authorList>
            <consortium name="US DOE Joint Genome Institute (JGI-PGF)"/>
            <person name="Goker M."/>
            <person name="Cleland D."/>
            <person name="Saunders E."/>
            <person name="Lapidus A."/>
            <person name="Nolan M."/>
            <person name="Lucas S."/>
            <person name="Hammon N."/>
            <person name="Deshpande S."/>
            <person name="Cheng J.F."/>
            <person name="Tapia R."/>
            <person name="Han C."/>
            <person name="Goodwin L."/>
            <person name="Pitluck S."/>
            <person name="Liolios K."/>
            <person name="Pagani I."/>
            <person name="Ivanova N."/>
            <person name="Mavromatis K."/>
            <person name="Pati A."/>
            <person name="Chen A."/>
            <person name="Palaniappan K."/>
            <person name="Land M."/>
            <person name="Hauser L."/>
            <person name="Chang Y.J."/>
            <person name="Jeffries C.D."/>
            <person name="Detter J.C."/>
            <person name="Beck B."/>
            <person name="Woyke T."/>
            <person name="Bristow J."/>
            <person name="Eisen J.A."/>
            <person name="Markowitz V."/>
            <person name="Hugenholtz P."/>
            <person name="Kyrpides N.C."/>
            <person name="Klenk H.P."/>
        </authorList>
    </citation>
    <scope>NUCLEOTIDE SEQUENCE [LARGE SCALE GENOMIC DNA]</scope>
    <source>
        <strain evidence="2">ATCC 43644 / DSM 9630 / IS1B</strain>
    </source>
</reference>
<proteinExistence type="predicted"/>
<reference key="1">
    <citation type="submission" date="2010-11" db="EMBL/GenBank/DDBJ databases">
        <title>The complete sequence of chromosome of Isophaera pallida ATCC 43644.</title>
        <authorList>
            <consortium name="US DOE Joint Genome Institute (JGI-PGF)"/>
            <person name="Lucas S."/>
            <person name="Copeland A."/>
            <person name="Lapidus A."/>
            <person name="Bruce D."/>
            <person name="Goodwin L."/>
            <person name="Pitluck S."/>
            <person name="Kyrpides N."/>
            <person name="Mavromatis K."/>
            <person name="Pagani I."/>
            <person name="Ivanova N."/>
            <person name="Saunders E."/>
            <person name="Brettin T."/>
            <person name="Detter J.C."/>
            <person name="Han C."/>
            <person name="Tapia R."/>
            <person name="Land M."/>
            <person name="Hauser L."/>
            <person name="Markowitz V."/>
            <person name="Cheng J.-F."/>
            <person name="Hugenholtz P."/>
            <person name="Woyke T."/>
            <person name="Wu D."/>
            <person name="Eisen J.A."/>
        </authorList>
    </citation>
    <scope>NUCLEOTIDE SEQUENCE</scope>
    <source>
        <strain>ATCC 43644</strain>
    </source>
</reference>
<dbReference type="AlphaFoldDB" id="E8R0T1"/>
<name>E8R0T1_ISOPI</name>
<dbReference type="Proteomes" id="UP000008631">
    <property type="component" value="Chromosome"/>
</dbReference>
<accession>E8R0T1</accession>
<dbReference type="KEGG" id="ipa:Isop_1693"/>
<sequence>MTAPILRTEHEEIGHQNLNEGKWWWSGERTGSADLSASGRFRRFLRAIPTNQPDSKH</sequence>
<protein>
    <submittedName>
        <fullName evidence="1">Uncharacterized protein</fullName>
    </submittedName>
</protein>